<dbReference type="RefSeq" id="WP_092105527.1">
    <property type="nucleotide sequence ID" value="NZ_FOOT01000013.1"/>
</dbReference>
<gene>
    <name evidence="12" type="ORF">SAMN05421739_11359</name>
</gene>
<reference evidence="13" key="1">
    <citation type="submission" date="2016-10" db="EMBL/GenBank/DDBJ databases">
        <authorList>
            <person name="Varghese N."/>
            <person name="Submissions S."/>
        </authorList>
    </citation>
    <scope>NUCLEOTIDE SEQUENCE [LARGE SCALE GENOMIC DNA]</scope>
    <source>
        <strain evidence="13">LP51</strain>
    </source>
</reference>
<dbReference type="Pfam" id="PF16916">
    <property type="entry name" value="ZT_dimer"/>
    <property type="match status" value="1"/>
</dbReference>
<dbReference type="SUPFAM" id="SSF160240">
    <property type="entry name" value="Cation efflux protein cytoplasmic domain-like"/>
    <property type="match status" value="1"/>
</dbReference>
<evidence type="ECO:0000256" key="4">
    <source>
        <dbReference type="ARBA" id="ARBA00022692"/>
    </source>
</evidence>
<evidence type="ECO:0000313" key="13">
    <source>
        <dbReference type="Proteomes" id="UP000198724"/>
    </source>
</evidence>
<dbReference type="STRING" id="1436961.SAMN05421739_11359"/>
<dbReference type="InterPro" id="IPR027470">
    <property type="entry name" value="Cation_efflux_CTD"/>
</dbReference>
<dbReference type="AlphaFoldDB" id="A0A1I2ZG45"/>
<dbReference type="Gene3D" id="1.20.1510.10">
    <property type="entry name" value="Cation efflux protein transmembrane domain"/>
    <property type="match status" value="1"/>
</dbReference>
<name>A0A1I2ZG45_9BACT</name>
<evidence type="ECO:0000256" key="3">
    <source>
        <dbReference type="ARBA" id="ARBA00022448"/>
    </source>
</evidence>
<evidence type="ECO:0000256" key="5">
    <source>
        <dbReference type="ARBA" id="ARBA00022906"/>
    </source>
</evidence>
<feature type="transmembrane region" description="Helical" evidence="9">
    <location>
        <begin position="118"/>
        <end position="137"/>
    </location>
</feature>
<feature type="transmembrane region" description="Helical" evidence="9">
    <location>
        <begin position="185"/>
        <end position="207"/>
    </location>
</feature>
<feature type="domain" description="Cation efflux protein transmembrane" evidence="10">
    <location>
        <begin position="21"/>
        <end position="207"/>
    </location>
</feature>
<keyword evidence="5" id="KW-0864">Zinc transport</keyword>
<evidence type="ECO:0000256" key="1">
    <source>
        <dbReference type="ARBA" id="ARBA00004141"/>
    </source>
</evidence>
<dbReference type="OrthoDB" id="9809646at2"/>
<dbReference type="GO" id="GO:0005385">
    <property type="term" value="F:zinc ion transmembrane transporter activity"/>
    <property type="evidence" value="ECO:0007669"/>
    <property type="project" value="TreeGrafter"/>
</dbReference>
<protein>
    <submittedName>
        <fullName evidence="12">Cobalt-zinc-cadmium efflux system protein</fullName>
    </submittedName>
</protein>
<organism evidence="12 13">
    <name type="scientific">Pontibacter chinhatensis</name>
    <dbReference type="NCBI Taxonomy" id="1436961"/>
    <lineage>
        <taxon>Bacteria</taxon>
        <taxon>Pseudomonadati</taxon>
        <taxon>Bacteroidota</taxon>
        <taxon>Cytophagia</taxon>
        <taxon>Cytophagales</taxon>
        <taxon>Hymenobacteraceae</taxon>
        <taxon>Pontibacter</taxon>
    </lineage>
</organism>
<keyword evidence="8 9" id="KW-0472">Membrane</keyword>
<dbReference type="NCBIfam" id="TIGR01297">
    <property type="entry name" value="CDF"/>
    <property type="match status" value="1"/>
</dbReference>
<keyword evidence="6 9" id="KW-1133">Transmembrane helix</keyword>
<dbReference type="EMBL" id="FOOT01000013">
    <property type="protein sequence ID" value="SFH36605.1"/>
    <property type="molecule type" value="Genomic_DNA"/>
</dbReference>
<comment type="subcellular location">
    <subcellularLocation>
        <location evidence="1">Membrane</location>
        <topology evidence="1">Multi-pass membrane protein</topology>
    </subcellularLocation>
</comment>
<evidence type="ECO:0000259" key="10">
    <source>
        <dbReference type="Pfam" id="PF01545"/>
    </source>
</evidence>
<dbReference type="InterPro" id="IPR002524">
    <property type="entry name" value="Cation_efflux"/>
</dbReference>
<dbReference type="PANTHER" id="PTHR11562">
    <property type="entry name" value="CATION EFFLUX PROTEIN/ ZINC TRANSPORTER"/>
    <property type="match status" value="1"/>
</dbReference>
<evidence type="ECO:0000256" key="2">
    <source>
        <dbReference type="ARBA" id="ARBA00008873"/>
    </source>
</evidence>
<dbReference type="GO" id="GO:0005886">
    <property type="term" value="C:plasma membrane"/>
    <property type="evidence" value="ECO:0007669"/>
    <property type="project" value="TreeGrafter"/>
</dbReference>
<feature type="transmembrane region" description="Helical" evidence="9">
    <location>
        <begin position="85"/>
        <end position="103"/>
    </location>
</feature>
<proteinExistence type="inferred from homology"/>
<dbReference type="Proteomes" id="UP000198724">
    <property type="component" value="Unassembled WGS sequence"/>
</dbReference>
<dbReference type="Pfam" id="PF01545">
    <property type="entry name" value="Cation_efflux"/>
    <property type="match status" value="1"/>
</dbReference>
<comment type="similarity">
    <text evidence="2">Belongs to the cation diffusion facilitator (CDF) transporter (TC 2.A.4) family. SLC30A subfamily.</text>
</comment>
<dbReference type="InterPro" id="IPR050681">
    <property type="entry name" value="CDF/SLC30A"/>
</dbReference>
<evidence type="ECO:0000256" key="6">
    <source>
        <dbReference type="ARBA" id="ARBA00022989"/>
    </source>
</evidence>
<evidence type="ECO:0000256" key="7">
    <source>
        <dbReference type="ARBA" id="ARBA00023065"/>
    </source>
</evidence>
<dbReference type="SUPFAM" id="SSF161111">
    <property type="entry name" value="Cation efflux protein transmembrane domain-like"/>
    <property type="match status" value="1"/>
</dbReference>
<dbReference type="InterPro" id="IPR058533">
    <property type="entry name" value="Cation_efflux_TM"/>
</dbReference>
<keyword evidence="13" id="KW-1185">Reference proteome</keyword>
<evidence type="ECO:0000256" key="9">
    <source>
        <dbReference type="SAM" id="Phobius"/>
    </source>
</evidence>
<feature type="transmembrane region" description="Helical" evidence="9">
    <location>
        <begin position="20"/>
        <end position="42"/>
    </location>
</feature>
<sequence length="292" mass="32345">MGHHHHHGHHHHSATGNIGFAFFLNLGFAVLELIGGFFVNSVAIMSDALHDFGDAFALGVSYFLQRKSEQKGNATYTYGYKRYSVAGALLTSLVLILGSVYVLQEALERLLNPEMPNAQGMLLFALLGLAVNGAAFLKLRGGHNLNQKAVSLHMLEDLLGWAAVLVVSVVLMFFELPWLDPLLSIGIAVFMLVNAGRNGWAAIRVLLQANPLHTKLATLREQVLSLANVQDVHQVRVWSLDGEHHVLTAHVVLQQEQEWLRIKKEVKEKLRPYGIQEVTLELERVGEKCPAS</sequence>
<evidence type="ECO:0000313" key="12">
    <source>
        <dbReference type="EMBL" id="SFH36605.1"/>
    </source>
</evidence>
<accession>A0A1I2ZG45</accession>
<feature type="transmembrane region" description="Helical" evidence="9">
    <location>
        <begin position="158"/>
        <end position="179"/>
    </location>
</feature>
<keyword evidence="3" id="KW-0813">Transport</keyword>
<evidence type="ECO:0000259" key="11">
    <source>
        <dbReference type="Pfam" id="PF16916"/>
    </source>
</evidence>
<feature type="domain" description="Cation efflux protein cytoplasmic" evidence="11">
    <location>
        <begin position="215"/>
        <end position="283"/>
    </location>
</feature>
<keyword evidence="7" id="KW-0406">Ion transport</keyword>
<dbReference type="InterPro" id="IPR036837">
    <property type="entry name" value="Cation_efflux_CTD_sf"/>
</dbReference>
<dbReference type="PANTHER" id="PTHR11562:SF17">
    <property type="entry name" value="RE54080P-RELATED"/>
    <property type="match status" value="1"/>
</dbReference>
<keyword evidence="4 9" id="KW-0812">Transmembrane</keyword>
<dbReference type="InterPro" id="IPR027469">
    <property type="entry name" value="Cation_efflux_TMD_sf"/>
</dbReference>
<keyword evidence="5" id="KW-0862">Zinc</keyword>
<evidence type="ECO:0000256" key="8">
    <source>
        <dbReference type="ARBA" id="ARBA00023136"/>
    </source>
</evidence>